<evidence type="ECO:0000259" key="3">
    <source>
        <dbReference type="Pfam" id="PF00149"/>
    </source>
</evidence>
<dbReference type="EC" id="3.1.-.-" evidence="4"/>
<dbReference type="EMBL" id="CYZP01000010">
    <property type="protein sequence ID" value="CUN93407.1"/>
    <property type="molecule type" value="Genomic_DNA"/>
</dbReference>
<feature type="domain" description="Calcineurin-like phosphoesterase" evidence="3">
    <location>
        <begin position="22"/>
        <end position="205"/>
    </location>
</feature>
<evidence type="ECO:0000313" key="4">
    <source>
        <dbReference type="EMBL" id="CUN93407.1"/>
    </source>
</evidence>
<dbReference type="RefSeq" id="WP_055057862.1">
    <property type="nucleotide sequence ID" value="NZ_CYZP01000010.1"/>
</dbReference>
<dbReference type="GO" id="GO:0046872">
    <property type="term" value="F:metal ion binding"/>
    <property type="evidence" value="ECO:0007669"/>
    <property type="project" value="UniProtKB-KW"/>
</dbReference>
<dbReference type="Pfam" id="PF00149">
    <property type="entry name" value="Metallophos"/>
    <property type="match status" value="1"/>
</dbReference>
<dbReference type="PANTHER" id="PTHR31302:SF31">
    <property type="entry name" value="PHOSPHODIESTERASE YAEI"/>
    <property type="match status" value="1"/>
</dbReference>
<evidence type="ECO:0000256" key="2">
    <source>
        <dbReference type="ARBA" id="ARBA00022801"/>
    </source>
</evidence>
<dbReference type="GO" id="GO:0008758">
    <property type="term" value="F:UDP-2,3-diacylglucosamine hydrolase activity"/>
    <property type="evidence" value="ECO:0007669"/>
    <property type="project" value="TreeGrafter"/>
</dbReference>
<accession>A0A174AXT4</accession>
<sequence length="269" mass="30597">MKRFKTVHYTIHSNKIKDARGIRFAVIADLHGMEFGPDNRKLSETIHRYRPDGILIAGDMIVRNDSASLKTASSLLRSLAQQYPVYYALGNHEYKLYRTDSQENCMAARYQEYEKELKTAGIHILHNESCSLQVGKTSLTVYGLEVPLIYYKKPFSPQLKREEVRELIGEPSSDSLNVLLAHSPKYGETYFDWGADLILSGHYHGGIVRIGRHNGLLSPQLHPFPKFCCGDFHRKEQHMLVSAGAGEHTIPVRIHNPRELLMVDLKPNA</sequence>
<dbReference type="Gene3D" id="3.60.21.10">
    <property type="match status" value="1"/>
</dbReference>
<name>A0A174AXT4_9FIRM</name>
<reference evidence="4 5" key="1">
    <citation type="submission" date="2015-09" db="EMBL/GenBank/DDBJ databases">
        <authorList>
            <consortium name="Pathogen Informatics"/>
        </authorList>
    </citation>
    <scope>NUCLEOTIDE SEQUENCE [LARGE SCALE GENOMIC DNA]</scope>
    <source>
        <strain evidence="4 5">2789STDY5834861</strain>
    </source>
</reference>
<dbReference type="InterPro" id="IPR051158">
    <property type="entry name" value="Metallophosphoesterase_sf"/>
</dbReference>
<dbReference type="AlphaFoldDB" id="A0A174AXT4"/>
<protein>
    <submittedName>
        <fullName evidence="4">Uncharacterized metallophosphoesterase Cj0846</fullName>
        <ecNumber evidence="4">3.1.-.-</ecNumber>
    </submittedName>
</protein>
<keyword evidence="2 4" id="KW-0378">Hydrolase</keyword>
<dbReference type="GO" id="GO:0016020">
    <property type="term" value="C:membrane"/>
    <property type="evidence" value="ECO:0007669"/>
    <property type="project" value="GOC"/>
</dbReference>
<evidence type="ECO:0000256" key="1">
    <source>
        <dbReference type="ARBA" id="ARBA00022723"/>
    </source>
</evidence>
<organism evidence="4 5">
    <name type="scientific">Blautia obeum</name>
    <dbReference type="NCBI Taxonomy" id="40520"/>
    <lineage>
        <taxon>Bacteria</taxon>
        <taxon>Bacillati</taxon>
        <taxon>Bacillota</taxon>
        <taxon>Clostridia</taxon>
        <taxon>Lachnospirales</taxon>
        <taxon>Lachnospiraceae</taxon>
        <taxon>Blautia</taxon>
    </lineage>
</organism>
<keyword evidence="1" id="KW-0479">Metal-binding</keyword>
<dbReference type="PANTHER" id="PTHR31302">
    <property type="entry name" value="TRANSMEMBRANE PROTEIN WITH METALLOPHOSPHOESTERASE DOMAIN-RELATED"/>
    <property type="match status" value="1"/>
</dbReference>
<dbReference type="InterPro" id="IPR029052">
    <property type="entry name" value="Metallo-depent_PP-like"/>
</dbReference>
<proteinExistence type="predicted"/>
<dbReference type="Proteomes" id="UP000095645">
    <property type="component" value="Unassembled WGS sequence"/>
</dbReference>
<dbReference type="InterPro" id="IPR004843">
    <property type="entry name" value="Calcineurin-like_PHP"/>
</dbReference>
<evidence type="ECO:0000313" key="5">
    <source>
        <dbReference type="Proteomes" id="UP000095645"/>
    </source>
</evidence>
<gene>
    <name evidence="4" type="ORF">ERS852476_01460</name>
</gene>
<dbReference type="GO" id="GO:0009245">
    <property type="term" value="P:lipid A biosynthetic process"/>
    <property type="evidence" value="ECO:0007669"/>
    <property type="project" value="TreeGrafter"/>
</dbReference>
<dbReference type="SUPFAM" id="SSF56300">
    <property type="entry name" value="Metallo-dependent phosphatases"/>
    <property type="match status" value="1"/>
</dbReference>